<evidence type="ECO:0000256" key="3">
    <source>
        <dbReference type="ARBA" id="ARBA00022692"/>
    </source>
</evidence>
<dbReference type="GO" id="GO:0033617">
    <property type="term" value="P:mitochondrial respiratory chain complex IV assembly"/>
    <property type="evidence" value="ECO:0007669"/>
    <property type="project" value="TreeGrafter"/>
</dbReference>
<keyword evidence="6" id="KW-0496">Mitochondrion</keyword>
<dbReference type="PANTHER" id="PTHR23427:SF2">
    <property type="entry name" value="SURFEIT LOCUS PROTEIN 1"/>
    <property type="match status" value="1"/>
</dbReference>
<accession>A0A914ZNK7</accession>
<dbReference type="Pfam" id="PF02104">
    <property type="entry name" value="SURF1"/>
    <property type="match status" value="1"/>
</dbReference>
<dbReference type="CDD" id="cd06662">
    <property type="entry name" value="SURF1"/>
    <property type="match status" value="1"/>
</dbReference>
<comment type="function">
    <text evidence="6">Probably involved in the biogenesis of the COX complex.</text>
</comment>
<dbReference type="AlphaFoldDB" id="A0A914ZNK7"/>
<dbReference type="PANTHER" id="PTHR23427">
    <property type="entry name" value="SURFEIT LOCUS PROTEIN"/>
    <property type="match status" value="1"/>
</dbReference>
<sequence length="320" mass="36324">MYRCVRASTHLSRPCSSSTELTNFTLRSLTTSSVCNDPSEVSFKSARPDTNIIELGIKRTSNDHEWNKAENDNKEKKSVRWSAGSIAMLALPATAFGLGCWQVRRLTWKLALIEQLESQLNIEAIPFPEDNFTLLNDLEYRRVRVTGEFLHDREFTIRPRGRFDKAFKEKGSGLMASSSVSSHGAHVITPFKLSKSGRIIMINRGWVPPEKVSPKSRASAQIKGKVTFDAIVRHTEKRPQFVSNNIPAKDIWYFKDFDAMAQRYATEPIYLEAVYESTVPGGPIGGQTNINLRNDHLNYLITWYSLAAITFAMWFMKFCS</sequence>
<dbReference type="Proteomes" id="UP000887569">
    <property type="component" value="Unplaced"/>
</dbReference>
<dbReference type="InterPro" id="IPR045214">
    <property type="entry name" value="Surf1/Surf4"/>
</dbReference>
<keyword evidence="6" id="KW-0999">Mitochondrion inner membrane</keyword>
<evidence type="ECO:0000256" key="2">
    <source>
        <dbReference type="ARBA" id="ARBA00007165"/>
    </source>
</evidence>
<evidence type="ECO:0000256" key="1">
    <source>
        <dbReference type="ARBA" id="ARBA00004370"/>
    </source>
</evidence>
<evidence type="ECO:0000313" key="7">
    <source>
        <dbReference type="Proteomes" id="UP000887569"/>
    </source>
</evidence>
<dbReference type="GO" id="GO:0005743">
    <property type="term" value="C:mitochondrial inner membrane"/>
    <property type="evidence" value="ECO:0007669"/>
    <property type="project" value="UniProtKB-SubCell"/>
</dbReference>
<keyword evidence="3 6" id="KW-0812">Transmembrane</keyword>
<comment type="caution">
    <text evidence="6">Lacks conserved residue(s) required for the propagation of feature annotation.</text>
</comment>
<name>A0A914ZNK7_PARUN</name>
<keyword evidence="7" id="KW-1185">Reference proteome</keyword>
<dbReference type="PROSITE" id="PS50895">
    <property type="entry name" value="SURF1"/>
    <property type="match status" value="1"/>
</dbReference>
<evidence type="ECO:0000256" key="5">
    <source>
        <dbReference type="ARBA" id="ARBA00023136"/>
    </source>
</evidence>
<keyword evidence="5 6" id="KW-0472">Membrane</keyword>
<evidence type="ECO:0000256" key="6">
    <source>
        <dbReference type="RuleBase" id="RU363076"/>
    </source>
</evidence>
<comment type="subcellular location">
    <subcellularLocation>
        <location evidence="1">Membrane</location>
    </subcellularLocation>
    <subcellularLocation>
        <location evidence="6">Mitochondrion inner membrane</location>
        <topology evidence="6">Multi-pass membrane protein</topology>
    </subcellularLocation>
</comment>
<dbReference type="WBParaSite" id="PgB04_g091_t09">
    <property type="protein sequence ID" value="PgB04_g091_t09"/>
    <property type="gene ID" value="PgB04_g091"/>
</dbReference>
<dbReference type="InterPro" id="IPR002994">
    <property type="entry name" value="Surf1/Shy1"/>
</dbReference>
<proteinExistence type="inferred from homology"/>
<evidence type="ECO:0000256" key="4">
    <source>
        <dbReference type="ARBA" id="ARBA00022989"/>
    </source>
</evidence>
<feature type="transmembrane region" description="Helical" evidence="6">
    <location>
        <begin position="297"/>
        <end position="316"/>
    </location>
</feature>
<organism evidence="7 8">
    <name type="scientific">Parascaris univalens</name>
    <name type="common">Nematode worm</name>
    <dbReference type="NCBI Taxonomy" id="6257"/>
    <lineage>
        <taxon>Eukaryota</taxon>
        <taxon>Metazoa</taxon>
        <taxon>Ecdysozoa</taxon>
        <taxon>Nematoda</taxon>
        <taxon>Chromadorea</taxon>
        <taxon>Rhabditida</taxon>
        <taxon>Spirurina</taxon>
        <taxon>Ascaridomorpha</taxon>
        <taxon>Ascaridoidea</taxon>
        <taxon>Ascarididae</taxon>
        <taxon>Parascaris</taxon>
    </lineage>
</organism>
<reference evidence="8" key="1">
    <citation type="submission" date="2022-11" db="UniProtKB">
        <authorList>
            <consortium name="WormBaseParasite"/>
        </authorList>
    </citation>
    <scope>IDENTIFICATION</scope>
</reference>
<keyword evidence="4 6" id="KW-1133">Transmembrane helix</keyword>
<evidence type="ECO:0000313" key="8">
    <source>
        <dbReference type="WBParaSite" id="PgB04_g091_t09"/>
    </source>
</evidence>
<comment type="similarity">
    <text evidence="2 6">Belongs to the SURF1 family.</text>
</comment>
<protein>
    <recommendedName>
        <fullName evidence="6">SURF1-like protein</fullName>
    </recommendedName>
</protein>